<dbReference type="RefSeq" id="WP_196989561.1">
    <property type="nucleotide sequence ID" value="NZ_JADWYR010000001.1"/>
</dbReference>
<dbReference type="InterPro" id="IPR004360">
    <property type="entry name" value="Glyas_Fos-R_dOase_dom"/>
</dbReference>
<dbReference type="PANTHER" id="PTHR36503">
    <property type="entry name" value="BLR2520 PROTEIN"/>
    <property type="match status" value="1"/>
</dbReference>
<sequence>MRQKLNLITLGVSDVETTARFYESLGWKRSEHSTGDLVLFPLGGITMALYPRHLLAEDAAISDDATGFAGVTFSLNTKSEEEVDSVLHEVQSKGATIVKPAQKVFWGGYSGYFKDPDGHLVEIAFNPFWELDKEDNLKL</sequence>
<dbReference type="InterPro" id="IPR029068">
    <property type="entry name" value="Glyas_Bleomycin-R_OHBP_Dase"/>
</dbReference>
<dbReference type="SUPFAM" id="SSF54593">
    <property type="entry name" value="Glyoxalase/Bleomycin resistance protein/Dihydroxybiphenyl dioxygenase"/>
    <property type="match status" value="1"/>
</dbReference>
<dbReference type="InterPro" id="IPR037523">
    <property type="entry name" value="VOC_core"/>
</dbReference>
<dbReference type="Gene3D" id="3.10.180.10">
    <property type="entry name" value="2,3-Dihydroxybiphenyl 1,2-Dioxygenase, domain 1"/>
    <property type="match status" value="1"/>
</dbReference>
<feature type="domain" description="VOC" evidence="1">
    <location>
        <begin position="4"/>
        <end position="126"/>
    </location>
</feature>
<organism evidence="2 3">
    <name type="scientific">Panacibacter microcysteis</name>
    <dbReference type="NCBI Taxonomy" id="2793269"/>
    <lineage>
        <taxon>Bacteria</taxon>
        <taxon>Pseudomonadati</taxon>
        <taxon>Bacteroidota</taxon>
        <taxon>Chitinophagia</taxon>
        <taxon>Chitinophagales</taxon>
        <taxon>Chitinophagaceae</taxon>
        <taxon>Panacibacter</taxon>
    </lineage>
</organism>
<evidence type="ECO:0000313" key="2">
    <source>
        <dbReference type="EMBL" id="MBG9375513.1"/>
    </source>
</evidence>
<dbReference type="EMBL" id="JADWYR010000001">
    <property type="protein sequence ID" value="MBG9375513.1"/>
    <property type="molecule type" value="Genomic_DNA"/>
</dbReference>
<evidence type="ECO:0000259" key="1">
    <source>
        <dbReference type="PROSITE" id="PS51819"/>
    </source>
</evidence>
<dbReference type="PROSITE" id="PS51819">
    <property type="entry name" value="VOC"/>
    <property type="match status" value="1"/>
</dbReference>
<accession>A0A931E1V4</accession>
<dbReference type="PANTHER" id="PTHR36503:SF1">
    <property type="entry name" value="BLR2520 PROTEIN"/>
    <property type="match status" value="1"/>
</dbReference>
<evidence type="ECO:0000313" key="3">
    <source>
        <dbReference type="Proteomes" id="UP000628448"/>
    </source>
</evidence>
<name>A0A931E1V4_9BACT</name>
<dbReference type="CDD" id="cd07251">
    <property type="entry name" value="VOC_like"/>
    <property type="match status" value="1"/>
</dbReference>
<protein>
    <submittedName>
        <fullName evidence="2">VOC family protein</fullName>
    </submittedName>
</protein>
<proteinExistence type="predicted"/>
<gene>
    <name evidence="2" type="ORF">I5907_04665</name>
</gene>
<dbReference type="Pfam" id="PF00903">
    <property type="entry name" value="Glyoxalase"/>
    <property type="match status" value="1"/>
</dbReference>
<dbReference type="Proteomes" id="UP000628448">
    <property type="component" value="Unassembled WGS sequence"/>
</dbReference>
<comment type="caution">
    <text evidence="2">The sequence shown here is derived from an EMBL/GenBank/DDBJ whole genome shotgun (WGS) entry which is preliminary data.</text>
</comment>
<reference evidence="2" key="1">
    <citation type="submission" date="2020-11" db="EMBL/GenBank/DDBJ databases">
        <title>Bacterial whole genome sequence for Panacibacter sp. DH6.</title>
        <authorList>
            <person name="Le V."/>
            <person name="Ko S."/>
            <person name="Ahn C.-Y."/>
            <person name="Oh H.-M."/>
        </authorList>
    </citation>
    <scope>NUCLEOTIDE SEQUENCE</scope>
    <source>
        <strain evidence="2">DH6</strain>
    </source>
</reference>
<dbReference type="AlphaFoldDB" id="A0A931E1V4"/>
<keyword evidence="3" id="KW-1185">Reference proteome</keyword>